<dbReference type="KEGG" id="sbk:SHEWBE_4469"/>
<dbReference type="Pfam" id="PF13487">
    <property type="entry name" value="HD_5"/>
    <property type="match status" value="1"/>
</dbReference>
<evidence type="ECO:0008006" key="3">
    <source>
        <dbReference type="Google" id="ProtNLM"/>
    </source>
</evidence>
<accession>A0A330M6R4</accession>
<organism evidence="1 2">
    <name type="scientific">Shewanella benthica</name>
    <dbReference type="NCBI Taxonomy" id="43661"/>
    <lineage>
        <taxon>Bacteria</taxon>
        <taxon>Pseudomonadati</taxon>
        <taxon>Pseudomonadota</taxon>
        <taxon>Gammaproteobacteria</taxon>
        <taxon>Alteromonadales</taxon>
        <taxon>Shewanellaceae</taxon>
        <taxon>Shewanella</taxon>
    </lineage>
</organism>
<sequence length="53" mass="5998">MVADIFEALTAADRPYKKAKSLSVAIDILHKMALDEHLDMELFKLFLTSGIYL</sequence>
<proteinExistence type="predicted"/>
<dbReference type="EMBL" id="LS483452">
    <property type="protein sequence ID" value="SQH78429.1"/>
    <property type="molecule type" value="Genomic_DNA"/>
</dbReference>
<evidence type="ECO:0000313" key="1">
    <source>
        <dbReference type="EMBL" id="SQH78429.1"/>
    </source>
</evidence>
<evidence type="ECO:0000313" key="2">
    <source>
        <dbReference type="Proteomes" id="UP000250123"/>
    </source>
</evidence>
<name>A0A330M6R4_9GAMM</name>
<dbReference type="Proteomes" id="UP000250123">
    <property type="component" value="Chromosome SHEWBE"/>
</dbReference>
<reference evidence="2" key="1">
    <citation type="submission" date="2018-06" db="EMBL/GenBank/DDBJ databases">
        <authorList>
            <person name="Cea G.-C."/>
            <person name="William W."/>
        </authorList>
    </citation>
    <scope>NUCLEOTIDE SEQUENCE [LARGE SCALE GENOMIC DNA]</scope>
    <source>
        <strain evidence="2">DB21MT-2</strain>
    </source>
</reference>
<protein>
    <recommendedName>
        <fullName evidence="3">HD-GYP domain-containing protein</fullName>
    </recommendedName>
</protein>
<gene>
    <name evidence="1" type="ORF">SHEWBE_4469</name>
</gene>
<dbReference type="Gene3D" id="1.10.3210.10">
    <property type="entry name" value="Hypothetical protein af1432"/>
    <property type="match status" value="1"/>
</dbReference>
<dbReference type="AlphaFoldDB" id="A0A330M6R4"/>